<evidence type="ECO:0000256" key="1">
    <source>
        <dbReference type="ARBA" id="ARBA00007626"/>
    </source>
</evidence>
<name>A0AAP0PQI7_9MAGN</name>
<comment type="caution">
    <text evidence="4">The sequence shown here is derived from an EMBL/GenBank/DDBJ whole genome shotgun (WGS) entry which is preliminary data.</text>
</comment>
<protein>
    <recommendedName>
        <fullName evidence="6">Pentatricopeptide repeat-containing protein</fullName>
    </recommendedName>
</protein>
<dbReference type="Proteomes" id="UP001417504">
    <property type="component" value="Unassembled WGS sequence"/>
</dbReference>
<dbReference type="InterPro" id="IPR002885">
    <property type="entry name" value="PPR_rpt"/>
</dbReference>
<evidence type="ECO:0000313" key="5">
    <source>
        <dbReference type="Proteomes" id="UP001417504"/>
    </source>
</evidence>
<dbReference type="Gene3D" id="1.25.40.10">
    <property type="entry name" value="Tetratricopeptide repeat domain"/>
    <property type="match status" value="1"/>
</dbReference>
<feature type="repeat" description="PPR" evidence="3">
    <location>
        <begin position="9"/>
        <end position="43"/>
    </location>
</feature>
<sequence length="94" mass="10678">MKKMGFINTPFAYNKLTELYLQTGLHEKINTLMDEMKEKGVIQDKFTWKNRLNAHVTASDNVGMESILHEMGKDPMILSLLAGGSCMQLPQMVM</sequence>
<keyword evidence="5" id="KW-1185">Reference proteome</keyword>
<comment type="similarity">
    <text evidence="1">Belongs to the PPR family. P subfamily.</text>
</comment>
<dbReference type="EMBL" id="JBBNAE010000001">
    <property type="protein sequence ID" value="KAK9152737.1"/>
    <property type="molecule type" value="Genomic_DNA"/>
</dbReference>
<reference evidence="4 5" key="1">
    <citation type="submission" date="2024-01" db="EMBL/GenBank/DDBJ databases">
        <title>Genome assemblies of Stephania.</title>
        <authorList>
            <person name="Yang L."/>
        </authorList>
    </citation>
    <scope>NUCLEOTIDE SEQUENCE [LARGE SCALE GENOMIC DNA]</scope>
    <source>
        <strain evidence="4">QJT</strain>
        <tissue evidence="4">Leaf</tissue>
    </source>
</reference>
<keyword evidence="2" id="KW-0677">Repeat</keyword>
<evidence type="ECO:0000256" key="2">
    <source>
        <dbReference type="ARBA" id="ARBA00022737"/>
    </source>
</evidence>
<proteinExistence type="inferred from homology"/>
<gene>
    <name evidence="4" type="ORF">Sjap_000217</name>
</gene>
<accession>A0AAP0PQI7</accession>
<dbReference type="AlphaFoldDB" id="A0AAP0PQI7"/>
<dbReference type="PROSITE" id="PS51375">
    <property type="entry name" value="PPR"/>
    <property type="match status" value="1"/>
</dbReference>
<evidence type="ECO:0000313" key="4">
    <source>
        <dbReference type="EMBL" id="KAK9152737.1"/>
    </source>
</evidence>
<organism evidence="4 5">
    <name type="scientific">Stephania japonica</name>
    <dbReference type="NCBI Taxonomy" id="461633"/>
    <lineage>
        <taxon>Eukaryota</taxon>
        <taxon>Viridiplantae</taxon>
        <taxon>Streptophyta</taxon>
        <taxon>Embryophyta</taxon>
        <taxon>Tracheophyta</taxon>
        <taxon>Spermatophyta</taxon>
        <taxon>Magnoliopsida</taxon>
        <taxon>Ranunculales</taxon>
        <taxon>Menispermaceae</taxon>
        <taxon>Menispermoideae</taxon>
        <taxon>Cissampelideae</taxon>
        <taxon>Stephania</taxon>
    </lineage>
</organism>
<dbReference type="PANTHER" id="PTHR45717:SF10">
    <property type="entry name" value="OS10G0501000 PROTEIN"/>
    <property type="match status" value="1"/>
</dbReference>
<dbReference type="GO" id="GO:0003729">
    <property type="term" value="F:mRNA binding"/>
    <property type="evidence" value="ECO:0007669"/>
    <property type="project" value="UniProtKB-ARBA"/>
</dbReference>
<evidence type="ECO:0000256" key="3">
    <source>
        <dbReference type="PROSITE-ProRule" id="PRU00708"/>
    </source>
</evidence>
<dbReference type="PANTHER" id="PTHR45717">
    <property type="entry name" value="OS12G0527900 PROTEIN"/>
    <property type="match status" value="1"/>
</dbReference>
<dbReference type="InterPro" id="IPR011990">
    <property type="entry name" value="TPR-like_helical_dom_sf"/>
</dbReference>
<evidence type="ECO:0008006" key="6">
    <source>
        <dbReference type="Google" id="ProtNLM"/>
    </source>
</evidence>
<dbReference type="GO" id="GO:0005739">
    <property type="term" value="C:mitochondrion"/>
    <property type="evidence" value="ECO:0007669"/>
    <property type="project" value="TreeGrafter"/>
</dbReference>